<comment type="caution">
    <text evidence="2">The sequence shown here is derived from an EMBL/GenBank/DDBJ whole genome shotgun (WGS) entry which is preliminary data.</text>
</comment>
<feature type="non-terminal residue" evidence="2">
    <location>
        <position position="1"/>
    </location>
</feature>
<name>A0ABN9V9M4_9DINO</name>
<dbReference type="Proteomes" id="UP001189429">
    <property type="component" value="Unassembled WGS sequence"/>
</dbReference>
<feature type="compositionally biased region" description="Low complexity" evidence="1">
    <location>
        <begin position="40"/>
        <end position="49"/>
    </location>
</feature>
<evidence type="ECO:0000256" key="1">
    <source>
        <dbReference type="SAM" id="MobiDB-lite"/>
    </source>
</evidence>
<reference evidence="2" key="1">
    <citation type="submission" date="2023-10" db="EMBL/GenBank/DDBJ databases">
        <authorList>
            <person name="Chen Y."/>
            <person name="Shah S."/>
            <person name="Dougan E. K."/>
            <person name="Thang M."/>
            <person name="Chan C."/>
        </authorList>
    </citation>
    <scope>NUCLEOTIDE SEQUENCE [LARGE SCALE GENOMIC DNA]</scope>
</reference>
<feature type="compositionally biased region" description="Basic residues" evidence="1">
    <location>
        <begin position="1"/>
        <end position="17"/>
    </location>
</feature>
<sequence>RRSSRPRHPHAPHHARPGGKSLQALATGCRMEAAAPPPTGAAAAAPSSRPPAGGLAAWAAWGGAGAVAAAVSRRSRRRVAATARAAAAGTMERQLEEGALPGRAALLRGLGASCAGAVALGGRAPEALALSTEEALASAKTYGVPDLLPADTSSKLPDGWRVAVEPIGLAKDASYGRFDLGGEPLLVEFYVPGGWIVSRPNFDYNGSAGTVQANDYGKGDSATLWVDTKPKVPLAEMKKKDYLRELKKRAPPGWPSGLPAGMSTHSLRQLGIGSLKRVYKLDPPALVKALQDAAARRIVDRQLWDALLYRAALLRSEMKPMDLALVADALGKSRHRDVGFMEHLLEEVRTKTRRFLVYDVALLTNAFAKLTIRDELLSRSLLPPLLRRIRDQTRADNLALLALAYARLNDSSREPVFDRVVAVLTPRVNSIRDGHTLSTLLCAFTLPAQHDQEATAGSMFRLEGLSQGPEDDGAPDSVEDEEPGGLPHLPFVEALLAQCDQSLFSFRSNDLLHLCLALASLARQGRADLVQPRLLRRVAKRAELVHHEFMPAQSVRLLEMLCHLPELEAQCAPRLLDEVAYRIRSATAQSCLATLKVVQRLGGHARAHSAACWRLCSPEAAAMLSAEEVCEAAEVLAALRPHPWEAREALLGLLQSMSQRQLQPEAGQLCRMLRAFGEAGVRDTHWFHVCQKLCVEDLSTASEATAPPARPPEDEPLGEQALADAALALARLNLPRLADAALIFERAAAAVRSARAAATALEVRAPGGGPCLFPFAGDAAAVGQPDAVAAWQAALAAPCGGPGADADDFELAVGRELSTWAGVSPSRPVQVGPVRVPFALSLVELAEHLQSRPLDGPAEGDFYHASGQLRGARQRAKGRVLGARRYAELSLLRLRGWQVCAVPEHLWNRGLADGAE</sequence>
<evidence type="ECO:0000313" key="2">
    <source>
        <dbReference type="EMBL" id="CAK0869351.1"/>
    </source>
</evidence>
<accession>A0ABN9V9M4</accession>
<feature type="non-terminal residue" evidence="2">
    <location>
        <position position="916"/>
    </location>
</feature>
<evidence type="ECO:0008006" key="4">
    <source>
        <dbReference type="Google" id="ProtNLM"/>
    </source>
</evidence>
<gene>
    <name evidence="2" type="ORF">PCOR1329_LOCUS55743</name>
</gene>
<protein>
    <recommendedName>
        <fullName evidence="4">RAP domain-containing protein</fullName>
    </recommendedName>
</protein>
<dbReference type="EMBL" id="CAUYUJ010016843">
    <property type="protein sequence ID" value="CAK0869351.1"/>
    <property type="molecule type" value="Genomic_DNA"/>
</dbReference>
<keyword evidence="3" id="KW-1185">Reference proteome</keyword>
<organism evidence="2 3">
    <name type="scientific">Prorocentrum cordatum</name>
    <dbReference type="NCBI Taxonomy" id="2364126"/>
    <lineage>
        <taxon>Eukaryota</taxon>
        <taxon>Sar</taxon>
        <taxon>Alveolata</taxon>
        <taxon>Dinophyceae</taxon>
        <taxon>Prorocentrales</taxon>
        <taxon>Prorocentraceae</taxon>
        <taxon>Prorocentrum</taxon>
    </lineage>
</organism>
<feature type="compositionally biased region" description="Acidic residues" evidence="1">
    <location>
        <begin position="469"/>
        <end position="483"/>
    </location>
</feature>
<proteinExistence type="predicted"/>
<evidence type="ECO:0000313" key="3">
    <source>
        <dbReference type="Proteomes" id="UP001189429"/>
    </source>
</evidence>
<feature type="region of interest" description="Disordered" evidence="1">
    <location>
        <begin position="463"/>
        <end position="483"/>
    </location>
</feature>
<feature type="region of interest" description="Disordered" evidence="1">
    <location>
        <begin position="1"/>
        <end position="49"/>
    </location>
</feature>